<organism evidence="1 2">
    <name type="scientific">Cyclobacterium qasimii M12-11B</name>
    <dbReference type="NCBI Taxonomy" id="641524"/>
    <lineage>
        <taxon>Bacteria</taxon>
        <taxon>Pseudomonadati</taxon>
        <taxon>Bacteroidota</taxon>
        <taxon>Cytophagia</taxon>
        <taxon>Cytophagales</taxon>
        <taxon>Cyclobacteriaceae</taxon>
        <taxon>Cyclobacterium</taxon>
    </lineage>
</organism>
<reference evidence="1 2" key="1">
    <citation type="journal article" date="2013" name="Genome Announc.">
        <title>Draft Genome Sequence of Cyclobacterium qasimii Strain M12-11BT, Isolated from Arctic Marine Sediment.</title>
        <authorList>
            <person name="Shivaji S."/>
            <person name="Ara S."/>
            <person name="Singh A."/>
            <person name="Kumar Pinnaka A."/>
        </authorList>
    </citation>
    <scope>NUCLEOTIDE SEQUENCE [LARGE SCALE GENOMIC DNA]</scope>
    <source>
        <strain evidence="1 2">M12-11B</strain>
    </source>
</reference>
<dbReference type="AlphaFoldDB" id="S7WYP6"/>
<name>S7WYP6_9BACT</name>
<proteinExistence type="predicted"/>
<dbReference type="STRING" id="641524.ADICYQ_1835"/>
<protein>
    <submittedName>
        <fullName evidence="1">Uncharacterized protein</fullName>
    </submittedName>
</protein>
<sequence length="39" mass="4552">MLDALVFIKFVVIRKFYLINDIKSGLIIVMVIRLMLALK</sequence>
<dbReference type="EMBL" id="ATNM01000074">
    <property type="protein sequence ID" value="EPR69063.1"/>
    <property type="molecule type" value="Genomic_DNA"/>
</dbReference>
<gene>
    <name evidence="1" type="ORF">ADICYQ_1835</name>
</gene>
<accession>S7WYP6</accession>
<evidence type="ECO:0000313" key="1">
    <source>
        <dbReference type="EMBL" id="EPR69063.1"/>
    </source>
</evidence>
<comment type="caution">
    <text evidence="1">The sequence shown here is derived from an EMBL/GenBank/DDBJ whole genome shotgun (WGS) entry which is preliminary data.</text>
</comment>
<evidence type="ECO:0000313" key="2">
    <source>
        <dbReference type="Proteomes" id="UP000014974"/>
    </source>
</evidence>
<dbReference type="Proteomes" id="UP000014974">
    <property type="component" value="Unassembled WGS sequence"/>
</dbReference>